<name>A0A1Q8SRK0_9GAMM</name>
<dbReference type="AlphaFoldDB" id="A0A1Q8SRK0"/>
<organism evidence="1 2">
    <name type="scientific">Salinicola socius</name>
    <dbReference type="NCBI Taxonomy" id="404433"/>
    <lineage>
        <taxon>Bacteria</taxon>
        <taxon>Pseudomonadati</taxon>
        <taxon>Pseudomonadota</taxon>
        <taxon>Gammaproteobacteria</taxon>
        <taxon>Oceanospirillales</taxon>
        <taxon>Halomonadaceae</taxon>
        <taxon>Salinicola</taxon>
    </lineage>
</organism>
<evidence type="ECO:0000313" key="1">
    <source>
        <dbReference type="EMBL" id="OLO04033.1"/>
    </source>
</evidence>
<protein>
    <submittedName>
        <fullName evidence="1">Uncharacterized protein</fullName>
    </submittedName>
</protein>
<evidence type="ECO:0000313" key="2">
    <source>
        <dbReference type="Proteomes" id="UP000186878"/>
    </source>
</evidence>
<accession>A0A1Q8SRK0</accession>
<keyword evidence="2" id="KW-1185">Reference proteome</keyword>
<gene>
    <name evidence="1" type="ORF">BTW07_12200</name>
</gene>
<dbReference type="Proteomes" id="UP000186878">
    <property type="component" value="Unassembled WGS sequence"/>
</dbReference>
<sequence>MEIYLDEYPVILLAGFDLKFFLCRLIDLIGRPCISRTRCVRAIVMKFTRVEITHTKLSLSLGSCRGLALPLLMNLVDIQFPSSGSCS</sequence>
<comment type="caution">
    <text evidence="1">The sequence shown here is derived from an EMBL/GenBank/DDBJ whole genome shotgun (WGS) entry which is preliminary data.</text>
</comment>
<dbReference type="EMBL" id="MSDO01000017">
    <property type="protein sequence ID" value="OLO04033.1"/>
    <property type="molecule type" value="Genomic_DNA"/>
</dbReference>
<reference evidence="1 2" key="1">
    <citation type="submission" date="2016-12" db="EMBL/GenBank/DDBJ databases">
        <title>Draft genome sequences of strains Salinicola socius SMB35, Salinicola sp. MH3R3-1 and Chromohalobacter sp. SMB17 from the Verkhnekamsk potash mining region of Russia.</title>
        <authorList>
            <person name="Mavrodi D.V."/>
            <person name="Olsson B.E."/>
            <person name="Korsakova E.S."/>
            <person name="Pyankova A."/>
            <person name="Mavrodi O.V."/>
            <person name="Plotnikova E.G."/>
        </authorList>
    </citation>
    <scope>NUCLEOTIDE SEQUENCE [LARGE SCALE GENOMIC DNA]</scope>
    <source>
        <strain evidence="1 2">SMB35</strain>
    </source>
</reference>
<proteinExistence type="predicted"/>